<evidence type="ECO:0000313" key="4">
    <source>
        <dbReference type="Proteomes" id="UP001501072"/>
    </source>
</evidence>
<keyword evidence="1" id="KW-1133">Transmembrane helix</keyword>
<gene>
    <name evidence="3" type="ORF">GCM10009564_12210</name>
</gene>
<dbReference type="InterPro" id="IPR013099">
    <property type="entry name" value="K_chnl_dom"/>
</dbReference>
<evidence type="ECO:0000256" key="1">
    <source>
        <dbReference type="SAM" id="Phobius"/>
    </source>
</evidence>
<dbReference type="RefSeq" id="WP_346072294.1">
    <property type="nucleotide sequence ID" value="NZ_BAAAHU010000008.1"/>
</dbReference>
<feature type="transmembrane region" description="Helical" evidence="1">
    <location>
        <begin position="31"/>
        <end position="52"/>
    </location>
</feature>
<feature type="transmembrane region" description="Helical" evidence="1">
    <location>
        <begin position="64"/>
        <end position="83"/>
    </location>
</feature>
<name>A0ABN1SVP7_9ACTN</name>
<dbReference type="Proteomes" id="UP001501072">
    <property type="component" value="Unassembled WGS sequence"/>
</dbReference>
<dbReference type="SUPFAM" id="SSF81324">
    <property type="entry name" value="Voltage-gated potassium channels"/>
    <property type="match status" value="1"/>
</dbReference>
<organism evidence="3 4">
    <name type="scientific">Streptomyces thermogriseus</name>
    <dbReference type="NCBI Taxonomy" id="75292"/>
    <lineage>
        <taxon>Bacteria</taxon>
        <taxon>Bacillati</taxon>
        <taxon>Actinomycetota</taxon>
        <taxon>Actinomycetes</taxon>
        <taxon>Kitasatosporales</taxon>
        <taxon>Streptomycetaceae</taxon>
        <taxon>Streptomyces</taxon>
    </lineage>
</organism>
<reference evidence="3 4" key="1">
    <citation type="journal article" date="2019" name="Int. J. Syst. Evol. Microbiol.">
        <title>The Global Catalogue of Microorganisms (GCM) 10K type strain sequencing project: providing services to taxonomists for standard genome sequencing and annotation.</title>
        <authorList>
            <consortium name="The Broad Institute Genomics Platform"/>
            <consortium name="The Broad Institute Genome Sequencing Center for Infectious Disease"/>
            <person name="Wu L."/>
            <person name="Ma J."/>
        </authorList>
    </citation>
    <scope>NUCLEOTIDE SEQUENCE [LARGE SCALE GENOMIC DNA]</scope>
    <source>
        <strain evidence="3 4">JCM 11269</strain>
    </source>
</reference>
<protein>
    <recommendedName>
        <fullName evidence="2">Potassium channel domain-containing protein</fullName>
    </recommendedName>
</protein>
<keyword evidence="1" id="KW-0472">Membrane</keyword>
<dbReference type="Gene3D" id="1.10.287.70">
    <property type="match status" value="1"/>
</dbReference>
<keyword evidence="4" id="KW-1185">Reference proteome</keyword>
<dbReference type="EMBL" id="BAAAHU010000008">
    <property type="protein sequence ID" value="GAA1006011.1"/>
    <property type="molecule type" value="Genomic_DNA"/>
</dbReference>
<evidence type="ECO:0000259" key="2">
    <source>
        <dbReference type="Pfam" id="PF07885"/>
    </source>
</evidence>
<proteinExistence type="predicted"/>
<dbReference type="Pfam" id="PF07885">
    <property type="entry name" value="Ion_trans_2"/>
    <property type="match status" value="1"/>
</dbReference>
<keyword evidence="1" id="KW-0812">Transmembrane</keyword>
<sequence length="163" mass="17299">MPVRSALVTTGLVIAYYLLPPDGGRTGTTTVLFSLGLVGVAPVFAWEALVVTRSPYPRLKAVEALALTLPLSSPLFATAYHLLGRTAPDSFSESLTRTDSLYLALPAFTTVGYGDITAQSQTARVLTMVQMAVGLLFVGVAAHVLTDAVRAGLRQQQRKRPPG</sequence>
<evidence type="ECO:0000313" key="3">
    <source>
        <dbReference type="EMBL" id="GAA1006011.1"/>
    </source>
</evidence>
<feature type="transmembrane region" description="Helical" evidence="1">
    <location>
        <begin position="128"/>
        <end position="149"/>
    </location>
</feature>
<comment type="caution">
    <text evidence="3">The sequence shown here is derived from an EMBL/GenBank/DDBJ whole genome shotgun (WGS) entry which is preliminary data.</text>
</comment>
<feature type="domain" description="Potassium channel" evidence="2">
    <location>
        <begin position="76"/>
        <end position="150"/>
    </location>
</feature>
<accession>A0ABN1SVP7</accession>